<keyword evidence="2" id="KW-1185">Reference proteome</keyword>
<evidence type="ECO:0008006" key="3">
    <source>
        <dbReference type="Google" id="ProtNLM"/>
    </source>
</evidence>
<comment type="caution">
    <text evidence="1">The sequence shown here is derived from an EMBL/GenBank/DDBJ whole genome shotgun (WGS) entry which is preliminary data.</text>
</comment>
<organism evidence="1 2">
    <name type="scientific">Bradyrhizobium iriomotense</name>
    <dbReference type="NCBI Taxonomy" id="441950"/>
    <lineage>
        <taxon>Bacteria</taxon>
        <taxon>Pseudomonadati</taxon>
        <taxon>Pseudomonadota</taxon>
        <taxon>Alphaproteobacteria</taxon>
        <taxon>Hyphomicrobiales</taxon>
        <taxon>Nitrobacteraceae</taxon>
        <taxon>Bradyrhizobium</taxon>
    </lineage>
</organism>
<protein>
    <recommendedName>
        <fullName evidence="3">Phage baseplate protein</fullName>
    </recommendedName>
</protein>
<name>A0ABQ6B2B6_9BRAD</name>
<proteinExistence type="predicted"/>
<dbReference type="Proteomes" id="UP001156905">
    <property type="component" value="Unassembled WGS sequence"/>
</dbReference>
<reference evidence="2" key="1">
    <citation type="journal article" date="2019" name="Int. J. Syst. Evol. Microbiol.">
        <title>The Global Catalogue of Microorganisms (GCM) 10K type strain sequencing project: providing services to taxonomists for standard genome sequencing and annotation.</title>
        <authorList>
            <consortium name="The Broad Institute Genomics Platform"/>
            <consortium name="The Broad Institute Genome Sequencing Center for Infectious Disease"/>
            <person name="Wu L."/>
            <person name="Ma J."/>
        </authorList>
    </citation>
    <scope>NUCLEOTIDE SEQUENCE [LARGE SCALE GENOMIC DNA]</scope>
    <source>
        <strain evidence="2">NBRC 102520</strain>
    </source>
</reference>
<sequence length="246" mass="26455">MRAFGLAGGDLDIRLDDADRPAVVTSVLAVCLDGIADREAAARAVWAWTLAERLQGLIAVVLAGGATNPPWQTRCAHCKVAIEIDVPLEAFAAPPRQHAITCRSLDGHLVTARLPRGDDARAWHANASDACAIATMLVEDVDGETPAPGWRLPPDWLGPLADALAEVDPLTVLQLQALCPGCGHANVIDFDLEGWLLGLCSVEQQHLIDDVHRLAGAYHWSEAAIAALPPWRRRAYLARIDRETVA</sequence>
<evidence type="ECO:0000313" key="1">
    <source>
        <dbReference type="EMBL" id="GLR87948.1"/>
    </source>
</evidence>
<gene>
    <name evidence="1" type="ORF">GCM10007857_46600</name>
</gene>
<evidence type="ECO:0000313" key="2">
    <source>
        <dbReference type="Proteomes" id="UP001156905"/>
    </source>
</evidence>
<accession>A0ABQ6B2B6</accession>
<dbReference type="EMBL" id="BSOW01000016">
    <property type="protein sequence ID" value="GLR87948.1"/>
    <property type="molecule type" value="Genomic_DNA"/>
</dbReference>